<dbReference type="OrthoDB" id="9798629at2"/>
<dbReference type="InterPro" id="IPR014168">
    <property type="entry name" value="Tol-Pal_TolR"/>
</dbReference>
<feature type="transmembrane region" description="Helical" evidence="10">
    <location>
        <begin position="12"/>
        <end position="35"/>
    </location>
</feature>
<evidence type="ECO:0000313" key="11">
    <source>
        <dbReference type="EMBL" id="RMA79253.1"/>
    </source>
</evidence>
<dbReference type="GO" id="GO:0051301">
    <property type="term" value="P:cell division"/>
    <property type="evidence" value="ECO:0007669"/>
    <property type="project" value="UniProtKB-UniRule"/>
</dbReference>
<dbReference type="GO" id="GO:0005886">
    <property type="term" value="C:plasma membrane"/>
    <property type="evidence" value="ECO:0007669"/>
    <property type="project" value="UniProtKB-SubCell"/>
</dbReference>
<dbReference type="HAMAP" id="MF_02203">
    <property type="entry name" value="TolR"/>
    <property type="match status" value="1"/>
</dbReference>
<organism evidence="11 12">
    <name type="scientific">Umboniibacter marinipuniceus</name>
    <dbReference type="NCBI Taxonomy" id="569599"/>
    <lineage>
        <taxon>Bacteria</taxon>
        <taxon>Pseudomonadati</taxon>
        <taxon>Pseudomonadota</taxon>
        <taxon>Gammaproteobacteria</taxon>
        <taxon>Cellvibrionales</taxon>
        <taxon>Cellvibrionaceae</taxon>
        <taxon>Umboniibacter</taxon>
    </lineage>
</organism>
<evidence type="ECO:0000256" key="7">
    <source>
        <dbReference type="ARBA" id="ARBA00022989"/>
    </source>
</evidence>
<keyword evidence="5 10" id="KW-0132">Cell division</keyword>
<evidence type="ECO:0000256" key="2">
    <source>
        <dbReference type="ARBA" id="ARBA00005811"/>
    </source>
</evidence>
<dbReference type="RefSeq" id="WP_121877016.1">
    <property type="nucleotide sequence ID" value="NZ_REFJ01000004.1"/>
</dbReference>
<reference evidence="11 12" key="1">
    <citation type="submission" date="2018-10" db="EMBL/GenBank/DDBJ databases">
        <title>Genomic Encyclopedia of Type Strains, Phase IV (KMG-IV): sequencing the most valuable type-strain genomes for metagenomic binning, comparative biology and taxonomic classification.</title>
        <authorList>
            <person name="Goeker M."/>
        </authorList>
    </citation>
    <scope>NUCLEOTIDE SEQUENCE [LARGE SCALE GENOMIC DNA]</scope>
    <source>
        <strain evidence="11 12">DSM 25080</strain>
    </source>
</reference>
<dbReference type="Pfam" id="PF02472">
    <property type="entry name" value="ExbD"/>
    <property type="match status" value="1"/>
</dbReference>
<evidence type="ECO:0000256" key="9">
    <source>
        <dbReference type="ARBA" id="ARBA00023306"/>
    </source>
</evidence>
<dbReference type="AlphaFoldDB" id="A0A3M0A2P3"/>
<dbReference type="NCBIfam" id="TIGR02801">
    <property type="entry name" value="tolR"/>
    <property type="match status" value="1"/>
</dbReference>
<keyword evidence="7 10" id="KW-1133">Transmembrane helix</keyword>
<evidence type="ECO:0000256" key="10">
    <source>
        <dbReference type="HAMAP-Rule" id="MF_02203"/>
    </source>
</evidence>
<dbReference type="Proteomes" id="UP000267187">
    <property type="component" value="Unassembled WGS sequence"/>
</dbReference>
<evidence type="ECO:0000256" key="6">
    <source>
        <dbReference type="ARBA" id="ARBA00022692"/>
    </source>
</evidence>
<sequence>MARRRRLVAEINVVPYIDVMLVLLIIFMVTAPLAMQEIMVDLPEADAQLSEPANEDEVLILVVLADGRYQINIGEQDRDITAEALREQVSKVIRANPTIRVMVQGDEAVAYGAVIEAMAALEAAGATSVGLMTEPRS</sequence>
<accession>A0A3M0A2P3</accession>
<comment type="similarity">
    <text evidence="2 10">Belongs to the ExbD/TolR family.</text>
</comment>
<evidence type="ECO:0000256" key="1">
    <source>
        <dbReference type="ARBA" id="ARBA00004162"/>
    </source>
</evidence>
<comment type="caution">
    <text evidence="11">The sequence shown here is derived from an EMBL/GenBank/DDBJ whole genome shotgun (WGS) entry which is preliminary data.</text>
</comment>
<evidence type="ECO:0000313" key="12">
    <source>
        <dbReference type="Proteomes" id="UP000267187"/>
    </source>
</evidence>
<keyword evidence="9 10" id="KW-0131">Cell cycle</keyword>
<name>A0A3M0A2P3_9GAMM</name>
<comment type="subunit">
    <text evidence="10">The Tol-Pal system is composed of five core proteins: the inner membrane proteins TolA, TolQ and TolR, the periplasmic protein TolB and the outer membrane protein Pal. They form a network linking the inner and outer membranes and the peptidoglycan layer.</text>
</comment>
<keyword evidence="6 10" id="KW-0812">Transmembrane</keyword>
<comment type="subcellular location">
    <subcellularLocation>
        <location evidence="10">Cell inner membrane</location>
        <topology evidence="10">Single-pass membrane protein</topology>
    </subcellularLocation>
    <subcellularLocation>
        <location evidence="1">Cell membrane</location>
        <topology evidence="1">Single-pass membrane protein</topology>
    </subcellularLocation>
</comment>
<dbReference type="PANTHER" id="PTHR30558">
    <property type="entry name" value="EXBD MEMBRANE COMPONENT OF PMF-DRIVEN MACROMOLECULE IMPORT SYSTEM"/>
    <property type="match status" value="1"/>
</dbReference>
<evidence type="ECO:0000256" key="5">
    <source>
        <dbReference type="ARBA" id="ARBA00022618"/>
    </source>
</evidence>
<gene>
    <name evidence="10" type="primary">tolR</name>
    <name evidence="11" type="ORF">DFR27_1692</name>
</gene>
<dbReference type="EMBL" id="REFJ01000004">
    <property type="protein sequence ID" value="RMA79253.1"/>
    <property type="molecule type" value="Genomic_DNA"/>
</dbReference>
<evidence type="ECO:0000256" key="4">
    <source>
        <dbReference type="ARBA" id="ARBA00022519"/>
    </source>
</evidence>
<comment type="function">
    <text evidence="10">Part of the Tol-Pal system, which plays a role in outer membrane invagination during cell division and is important for maintaining outer membrane integrity.</text>
</comment>
<evidence type="ECO:0000256" key="8">
    <source>
        <dbReference type="ARBA" id="ARBA00023136"/>
    </source>
</evidence>
<keyword evidence="4 10" id="KW-0997">Cell inner membrane</keyword>
<dbReference type="PANTHER" id="PTHR30558:SF7">
    <property type="entry name" value="TOL-PAL SYSTEM PROTEIN TOLR"/>
    <property type="match status" value="1"/>
</dbReference>
<keyword evidence="12" id="KW-1185">Reference proteome</keyword>
<dbReference type="InterPro" id="IPR003400">
    <property type="entry name" value="ExbD"/>
</dbReference>
<keyword evidence="3 10" id="KW-1003">Cell membrane</keyword>
<evidence type="ECO:0000256" key="3">
    <source>
        <dbReference type="ARBA" id="ARBA00022475"/>
    </source>
</evidence>
<dbReference type="GO" id="GO:0015031">
    <property type="term" value="P:protein transport"/>
    <property type="evidence" value="ECO:0007669"/>
    <property type="project" value="InterPro"/>
</dbReference>
<keyword evidence="8 10" id="KW-0472">Membrane</keyword>
<dbReference type="GO" id="GO:0022857">
    <property type="term" value="F:transmembrane transporter activity"/>
    <property type="evidence" value="ECO:0007669"/>
    <property type="project" value="InterPro"/>
</dbReference>
<proteinExistence type="inferred from homology"/>
<dbReference type="Gene3D" id="3.30.420.270">
    <property type="match status" value="1"/>
</dbReference>
<protein>
    <recommendedName>
        <fullName evidence="10">Tol-Pal system protein TolR</fullName>
    </recommendedName>
</protein>